<dbReference type="OrthoDB" id="4608030at2"/>
<protein>
    <submittedName>
        <fullName evidence="3">Mammalian cell entry protein</fullName>
    </submittedName>
</protein>
<gene>
    <name evidence="3" type="ORF">Y900_004685</name>
</gene>
<proteinExistence type="predicted"/>
<dbReference type="AlphaFoldDB" id="A0A064CD67"/>
<dbReference type="EMBL" id="JALN02000001">
    <property type="protein sequence ID" value="KDE98255.1"/>
    <property type="molecule type" value="Genomic_DNA"/>
</dbReference>
<keyword evidence="4" id="KW-1185">Reference proteome</keyword>
<dbReference type="PANTHER" id="PTHR33371:SF4">
    <property type="entry name" value="INTERMEMBRANE PHOSPHOLIPID TRANSPORT SYSTEM BINDING PROTEIN MLAD"/>
    <property type="match status" value="1"/>
</dbReference>
<evidence type="ECO:0000313" key="3">
    <source>
        <dbReference type="EMBL" id="KDE98255.1"/>
    </source>
</evidence>
<evidence type="ECO:0000259" key="2">
    <source>
        <dbReference type="Pfam" id="PF02470"/>
    </source>
</evidence>
<feature type="domain" description="Mce/MlaD" evidence="2">
    <location>
        <begin position="40"/>
        <end position="110"/>
    </location>
</feature>
<dbReference type="PROSITE" id="PS51257">
    <property type="entry name" value="PROKAR_LIPOPROTEIN"/>
    <property type="match status" value="1"/>
</dbReference>
<dbReference type="STRING" id="1440774.Y900_004685"/>
<dbReference type="PANTHER" id="PTHR33371">
    <property type="entry name" value="INTERMEMBRANE PHOSPHOLIPID TRANSPORT SYSTEM BINDING PROTEIN MLAD-RELATED"/>
    <property type="match status" value="1"/>
</dbReference>
<dbReference type="Pfam" id="PF02470">
    <property type="entry name" value="MlaD"/>
    <property type="match status" value="1"/>
</dbReference>
<keyword evidence="1" id="KW-0732">Signal</keyword>
<organism evidence="3 4">
    <name type="scientific">Mycolicibacterium aromaticivorans JS19b1 = JCM 16368</name>
    <dbReference type="NCBI Taxonomy" id="1440774"/>
    <lineage>
        <taxon>Bacteria</taxon>
        <taxon>Bacillati</taxon>
        <taxon>Actinomycetota</taxon>
        <taxon>Actinomycetes</taxon>
        <taxon>Mycobacteriales</taxon>
        <taxon>Mycobacteriaceae</taxon>
        <taxon>Mycolicibacterium</taxon>
    </lineage>
</organism>
<name>A0A064CD67_9MYCO</name>
<evidence type="ECO:0000313" key="4">
    <source>
        <dbReference type="Proteomes" id="UP000022835"/>
    </source>
</evidence>
<dbReference type="InterPro" id="IPR052336">
    <property type="entry name" value="MlaD_Phospholipid_Transporter"/>
</dbReference>
<feature type="signal peptide" evidence="1">
    <location>
        <begin position="1"/>
        <end position="32"/>
    </location>
</feature>
<sequence length="373" mass="39160">MSAIRAPRLARTALATVVAAMMITVGSSCSPASRESAVSYCAIMPDTIGLYVGNPVTQMGYPIGTVTAISAGNTNVRVVFSVTERRQLPADVKAVIRSPSILADRSLELVGNYSGGPQLTPGGCVPLERSVSPKTVSEVIGSANTFLAAINPDGSTNIKDTVQGLDRLTHNNGAAAGRLLTTTSALLDSPDQSISDIGSIVENLSELTTAVKEMSGPLKQALLDARTTTPDLAKAVDGASRLAGGPYELGTLNPLIETVAVLETRLGDTTQLTLDTAGATLRKLSPHANAFAGLFDPVPWWINNLANHYNAHQFSFFNIAYRPPMFRVPTHDGQALCGAMNSAMPGSCADVNGQPYAVDVSLLQYVLMQASHH</sequence>
<dbReference type="InterPro" id="IPR003399">
    <property type="entry name" value="Mce/MlaD"/>
</dbReference>
<evidence type="ECO:0000256" key="1">
    <source>
        <dbReference type="SAM" id="SignalP"/>
    </source>
</evidence>
<comment type="caution">
    <text evidence="3">The sequence shown here is derived from an EMBL/GenBank/DDBJ whole genome shotgun (WGS) entry which is preliminary data.</text>
</comment>
<accession>A0A064CD67</accession>
<dbReference type="Proteomes" id="UP000022835">
    <property type="component" value="Unassembled WGS sequence"/>
</dbReference>
<feature type="chain" id="PRO_5038660566" evidence="1">
    <location>
        <begin position="33"/>
        <end position="373"/>
    </location>
</feature>
<reference evidence="3" key="1">
    <citation type="submission" date="2014-05" db="EMBL/GenBank/DDBJ databases">
        <title>Genome sequence of Mycobacterium aromaticivorans strain JS19b1T (= DSM 45407T).</title>
        <authorList>
            <person name="Kwak Y."/>
            <person name="Park G.-S."/>
            <person name="Li Q.X."/>
            <person name="Lee S.-E."/>
            <person name="Shin J.-H."/>
        </authorList>
    </citation>
    <scope>NUCLEOTIDE SEQUENCE [LARGE SCALE GENOMIC DNA]</scope>
    <source>
        <strain evidence="3">JS19b1</strain>
    </source>
</reference>
<dbReference type="eggNOG" id="COG1463">
    <property type="taxonomic scope" value="Bacteria"/>
</dbReference>